<evidence type="ECO:0000256" key="6">
    <source>
        <dbReference type="ARBA" id="ARBA00037999"/>
    </source>
</evidence>
<evidence type="ECO:0000256" key="7">
    <source>
        <dbReference type="ARBA" id="ARBA00051587"/>
    </source>
</evidence>
<dbReference type="Gene3D" id="3.40.640.10">
    <property type="entry name" value="Type I PLP-dependent aspartate aminotransferase-like (Major domain)"/>
    <property type="match status" value="1"/>
</dbReference>
<sequence length="455" mass="50376">MAYACGVLDMPRINYGRTRSLAPTCTEAALPLIVPHPVSLGSGWVPEQHIFSNGTPLPQHHGAIKTSTRFDYSSSHRANRQKGRVHKHFQPKQQPMIPVYKPFLTGREKEYVNRCLDSTWISSKGDYIERFESGFIDYVGIAAATTVCNGTVALHLALEALGIGQGDEVIVPSLTYIASVNTILQTQAKPVFADSRADSWQVDPDDIRRKITPRTRAVMVVHLYGLPCDMESIVELCREHGLLLIEDCAEAFGTLYRDQHVGTFGDVATFSFYGNKTITTGEGGMVVSTDPRVIEKAIHLKTQGVSRSREYWHDTLAYNYRMTNICAAIGVAQLEAAETILARKREIAACYRERLRGLPLSFHDTLPGTRHSFWMCSIALNDPLARDPLRAHLRNAGIDTRPVFHPAHTMPHHATGESLPVAESISARGINLPSYPDLSESEVETICATISRALS</sequence>
<protein>
    <recommendedName>
        <fullName evidence="9">GDP-perosamine synthase</fullName>
        <ecNumber evidence="8">2.6.1.102</ecNumber>
    </recommendedName>
</protein>
<dbReference type="InterPro" id="IPR015421">
    <property type="entry name" value="PyrdxlP-dep_Trfase_major"/>
</dbReference>
<evidence type="ECO:0000256" key="2">
    <source>
        <dbReference type="ARBA" id="ARBA00005125"/>
    </source>
</evidence>
<proteinExistence type="inferred from homology"/>
<dbReference type="EC" id="2.6.1.102" evidence="8"/>
<dbReference type="STRING" id="768671.ThimaDRAFT_0697"/>
<dbReference type="eggNOG" id="COG0399">
    <property type="taxonomic scope" value="Bacteria"/>
</dbReference>
<dbReference type="InterPro" id="IPR000653">
    <property type="entry name" value="DegT/StrS_aminotransferase"/>
</dbReference>
<dbReference type="FunFam" id="3.40.640.10:FF:000090">
    <property type="entry name" value="Pyridoxal phosphate-dependent aminotransferase"/>
    <property type="match status" value="1"/>
</dbReference>
<organism evidence="11 12">
    <name type="scientific">Thiocapsa marina 5811</name>
    <dbReference type="NCBI Taxonomy" id="768671"/>
    <lineage>
        <taxon>Bacteria</taxon>
        <taxon>Pseudomonadati</taxon>
        <taxon>Pseudomonadota</taxon>
        <taxon>Gammaproteobacteria</taxon>
        <taxon>Chromatiales</taxon>
        <taxon>Chromatiaceae</taxon>
        <taxon>Thiocapsa</taxon>
    </lineage>
</organism>
<dbReference type="InterPro" id="IPR015424">
    <property type="entry name" value="PyrdxlP-dep_Trfase"/>
</dbReference>
<gene>
    <name evidence="11" type="ORF">ThimaDRAFT_0697</name>
</gene>
<dbReference type="PANTHER" id="PTHR30244">
    <property type="entry name" value="TRANSAMINASE"/>
    <property type="match status" value="1"/>
</dbReference>
<dbReference type="GO" id="GO:0102933">
    <property type="term" value="F:GDP-4-dehydro-6-deoxy-D-mannose-4-aminotransferase activity"/>
    <property type="evidence" value="ECO:0007669"/>
    <property type="project" value="UniProtKB-EC"/>
</dbReference>
<dbReference type="SUPFAM" id="SSF53383">
    <property type="entry name" value="PLP-dependent transferases"/>
    <property type="match status" value="1"/>
</dbReference>
<dbReference type="CDD" id="cd00616">
    <property type="entry name" value="AHBA_syn"/>
    <property type="match status" value="1"/>
</dbReference>
<dbReference type="RefSeq" id="WP_007191574.1">
    <property type="nucleotide sequence ID" value="NZ_AFWV01000002.1"/>
</dbReference>
<dbReference type="Proteomes" id="UP000005459">
    <property type="component" value="Unassembled WGS sequence"/>
</dbReference>
<keyword evidence="5 10" id="KW-0663">Pyridoxal phosphate</keyword>
<evidence type="ECO:0000256" key="8">
    <source>
        <dbReference type="ARBA" id="ARBA00066317"/>
    </source>
</evidence>
<comment type="similarity">
    <text evidence="6 10">Belongs to the DegT/DnrJ/EryC1 family.</text>
</comment>
<dbReference type="GO" id="GO:0000271">
    <property type="term" value="P:polysaccharide biosynthetic process"/>
    <property type="evidence" value="ECO:0007669"/>
    <property type="project" value="TreeGrafter"/>
</dbReference>
<comment type="cofactor">
    <cofactor evidence="1">
        <name>pyridoxal 5'-phosphate</name>
        <dbReference type="ChEBI" id="CHEBI:597326"/>
    </cofactor>
</comment>
<reference evidence="11 12" key="1">
    <citation type="submission" date="2011-06" db="EMBL/GenBank/DDBJ databases">
        <title>The draft genome of Thiocapsa marina 5811.</title>
        <authorList>
            <consortium name="US DOE Joint Genome Institute (JGI-PGF)"/>
            <person name="Lucas S."/>
            <person name="Han J."/>
            <person name="Cheng J.-F."/>
            <person name="Goodwin L."/>
            <person name="Pitluck S."/>
            <person name="Peters L."/>
            <person name="Land M.L."/>
            <person name="Hauser L."/>
            <person name="Vogl K."/>
            <person name="Liu Z."/>
            <person name="Imhoff J."/>
            <person name="Thiel V."/>
            <person name="Frigaard N.-U."/>
            <person name="Bryant D."/>
            <person name="Woyke T.J."/>
        </authorList>
    </citation>
    <scope>NUCLEOTIDE SEQUENCE [LARGE SCALE GENOMIC DNA]</scope>
    <source>
        <strain evidence="11 12">5811</strain>
    </source>
</reference>
<dbReference type="PANTHER" id="PTHR30244:SF34">
    <property type="entry name" value="DTDP-4-AMINO-4,6-DIDEOXYGALACTOSE TRANSAMINASE"/>
    <property type="match status" value="1"/>
</dbReference>
<accession>F9U6Z5</accession>
<keyword evidence="4 11" id="KW-0808">Transferase</keyword>
<dbReference type="Gene3D" id="3.90.1150.10">
    <property type="entry name" value="Aspartate Aminotransferase, domain 1"/>
    <property type="match status" value="1"/>
</dbReference>
<keyword evidence="12" id="KW-1185">Reference proteome</keyword>
<evidence type="ECO:0000256" key="9">
    <source>
        <dbReference type="ARBA" id="ARBA00074221"/>
    </source>
</evidence>
<keyword evidence="3 11" id="KW-0032">Aminotransferase</keyword>
<evidence type="ECO:0000256" key="4">
    <source>
        <dbReference type="ARBA" id="ARBA00022679"/>
    </source>
</evidence>
<dbReference type="Pfam" id="PF01041">
    <property type="entry name" value="DegT_DnrJ_EryC1"/>
    <property type="match status" value="1"/>
</dbReference>
<evidence type="ECO:0000256" key="3">
    <source>
        <dbReference type="ARBA" id="ARBA00022576"/>
    </source>
</evidence>
<evidence type="ECO:0000256" key="1">
    <source>
        <dbReference type="ARBA" id="ARBA00001933"/>
    </source>
</evidence>
<evidence type="ECO:0000256" key="10">
    <source>
        <dbReference type="RuleBase" id="RU004508"/>
    </source>
</evidence>
<name>F9U6Z5_9GAMM</name>
<dbReference type="AlphaFoldDB" id="F9U6Z5"/>
<comment type="catalytic activity">
    <reaction evidence="7">
        <text>GDP-alpha-D-perosamine + 2-oxoglutarate = GDP-4-dehydro-alpha-D-rhamnose + L-glutamate</text>
        <dbReference type="Rhea" id="RHEA:36779"/>
        <dbReference type="ChEBI" id="CHEBI:16810"/>
        <dbReference type="ChEBI" id="CHEBI:29985"/>
        <dbReference type="ChEBI" id="CHEBI:57964"/>
        <dbReference type="ChEBI" id="CHEBI:73996"/>
        <dbReference type="EC" id="2.6.1.102"/>
    </reaction>
</comment>
<dbReference type="InterPro" id="IPR015422">
    <property type="entry name" value="PyrdxlP-dep_Trfase_small"/>
</dbReference>
<evidence type="ECO:0000256" key="5">
    <source>
        <dbReference type="ARBA" id="ARBA00022898"/>
    </source>
</evidence>
<evidence type="ECO:0000313" key="11">
    <source>
        <dbReference type="EMBL" id="EGV20021.1"/>
    </source>
</evidence>
<comment type="pathway">
    <text evidence="2">Bacterial outer membrane biogenesis; LPS O-antigen biosynthesis.</text>
</comment>
<evidence type="ECO:0000313" key="12">
    <source>
        <dbReference type="Proteomes" id="UP000005459"/>
    </source>
</evidence>
<dbReference type="EMBL" id="AFWV01000002">
    <property type="protein sequence ID" value="EGV20021.1"/>
    <property type="molecule type" value="Genomic_DNA"/>
</dbReference>
<dbReference type="GO" id="GO:0030170">
    <property type="term" value="F:pyridoxal phosphate binding"/>
    <property type="evidence" value="ECO:0007669"/>
    <property type="project" value="TreeGrafter"/>
</dbReference>
<dbReference type="PATRIC" id="fig|768671.3.peg.753"/>